<organism evidence="1 2">
    <name type="scientific">Oedothorax gibbosus</name>
    <dbReference type="NCBI Taxonomy" id="931172"/>
    <lineage>
        <taxon>Eukaryota</taxon>
        <taxon>Metazoa</taxon>
        <taxon>Ecdysozoa</taxon>
        <taxon>Arthropoda</taxon>
        <taxon>Chelicerata</taxon>
        <taxon>Arachnida</taxon>
        <taxon>Araneae</taxon>
        <taxon>Araneomorphae</taxon>
        <taxon>Entelegynae</taxon>
        <taxon>Araneoidea</taxon>
        <taxon>Linyphiidae</taxon>
        <taxon>Erigoninae</taxon>
        <taxon>Oedothorax</taxon>
    </lineage>
</organism>
<dbReference type="EMBL" id="JAFNEN010003527">
    <property type="protein sequence ID" value="KAG8171807.1"/>
    <property type="molecule type" value="Genomic_DNA"/>
</dbReference>
<comment type="caution">
    <text evidence="1">The sequence shown here is derived from an EMBL/GenBank/DDBJ whole genome shotgun (WGS) entry which is preliminary data.</text>
</comment>
<evidence type="ECO:0000313" key="2">
    <source>
        <dbReference type="Proteomes" id="UP000827092"/>
    </source>
</evidence>
<evidence type="ECO:0000313" key="1">
    <source>
        <dbReference type="EMBL" id="KAG8171807.1"/>
    </source>
</evidence>
<sequence>MVRPDSKKGIVEYLSNKFDKRHYLDATYRMMDKLHEQTPKIKELFFKNTLSLIPNKEISLVFFDVTTLYFESVEIDELRAFGYSKDHRFNTTQLVLALATNEDGLPLGYELFSGNTAE</sequence>
<gene>
    <name evidence="1" type="ORF">JTE90_001690</name>
</gene>
<proteinExistence type="predicted"/>
<evidence type="ECO:0008006" key="3">
    <source>
        <dbReference type="Google" id="ProtNLM"/>
    </source>
</evidence>
<keyword evidence="2" id="KW-1185">Reference proteome</keyword>
<protein>
    <recommendedName>
        <fullName evidence="3">Transposase</fullName>
    </recommendedName>
</protein>
<accession>A0AAV6TIT6</accession>
<reference evidence="1 2" key="1">
    <citation type="journal article" date="2022" name="Nat. Ecol. Evol.">
        <title>A masculinizing supergene underlies an exaggerated male reproductive morph in a spider.</title>
        <authorList>
            <person name="Hendrickx F."/>
            <person name="De Corte Z."/>
            <person name="Sonet G."/>
            <person name="Van Belleghem S.M."/>
            <person name="Kostlbacher S."/>
            <person name="Vangestel C."/>
        </authorList>
    </citation>
    <scope>NUCLEOTIDE SEQUENCE [LARGE SCALE GENOMIC DNA]</scope>
    <source>
        <strain evidence="1">W744_W776</strain>
    </source>
</reference>
<dbReference type="AlphaFoldDB" id="A0AAV6TIT6"/>
<name>A0AAV6TIT6_9ARAC</name>
<feature type="non-terminal residue" evidence="1">
    <location>
        <position position="118"/>
    </location>
</feature>
<dbReference type="Proteomes" id="UP000827092">
    <property type="component" value="Unassembled WGS sequence"/>
</dbReference>